<evidence type="ECO:0000313" key="1">
    <source>
        <dbReference type="EMBL" id="KYN13691.1"/>
    </source>
</evidence>
<protein>
    <submittedName>
        <fullName evidence="1">Uncharacterized protein</fullName>
    </submittedName>
</protein>
<dbReference type="AlphaFoldDB" id="A0A151IYP5"/>
<organism evidence="1 2">
    <name type="scientific">Trachymyrmex cornetzi</name>
    <dbReference type="NCBI Taxonomy" id="471704"/>
    <lineage>
        <taxon>Eukaryota</taxon>
        <taxon>Metazoa</taxon>
        <taxon>Ecdysozoa</taxon>
        <taxon>Arthropoda</taxon>
        <taxon>Hexapoda</taxon>
        <taxon>Insecta</taxon>
        <taxon>Pterygota</taxon>
        <taxon>Neoptera</taxon>
        <taxon>Endopterygota</taxon>
        <taxon>Hymenoptera</taxon>
        <taxon>Apocrita</taxon>
        <taxon>Aculeata</taxon>
        <taxon>Formicoidea</taxon>
        <taxon>Formicidae</taxon>
        <taxon>Myrmicinae</taxon>
        <taxon>Trachymyrmex</taxon>
    </lineage>
</organism>
<sequence>MFPWDTGSRCTEQDPAKRIVGGSVDRAWRRVATRWLKLPYISSVTFTGTIPGSPLPVYSRLENSKSSNKVTHSRYIVGLRSRPRSVDKSLFLPYPYPTANNESFIYEINQQDFNLIRRLYIILSAVSFCSTFELSNMLASYISQ</sequence>
<evidence type="ECO:0000313" key="2">
    <source>
        <dbReference type="Proteomes" id="UP000078492"/>
    </source>
</evidence>
<name>A0A151IYP5_9HYME</name>
<reference evidence="1 2" key="1">
    <citation type="submission" date="2015-09" db="EMBL/GenBank/DDBJ databases">
        <title>Trachymyrmex cornetzi WGS genome.</title>
        <authorList>
            <person name="Nygaard S."/>
            <person name="Hu H."/>
            <person name="Boomsma J."/>
            <person name="Zhang G."/>
        </authorList>
    </citation>
    <scope>NUCLEOTIDE SEQUENCE [LARGE SCALE GENOMIC DNA]</scope>
    <source>
        <strain evidence="1">Tcor2-1</strain>
        <tissue evidence="1">Whole body</tissue>
    </source>
</reference>
<proteinExistence type="predicted"/>
<dbReference type="Proteomes" id="UP000078492">
    <property type="component" value="Unassembled WGS sequence"/>
</dbReference>
<keyword evidence="2" id="KW-1185">Reference proteome</keyword>
<accession>A0A151IYP5</accession>
<gene>
    <name evidence="1" type="ORF">ALC57_14092</name>
</gene>
<dbReference type="EMBL" id="KQ980744">
    <property type="protein sequence ID" value="KYN13691.1"/>
    <property type="molecule type" value="Genomic_DNA"/>
</dbReference>